<comment type="caution">
    <text evidence="3">The sequence shown here is derived from an EMBL/GenBank/DDBJ whole genome shotgun (WGS) entry which is preliminary data.</text>
</comment>
<evidence type="ECO:0000256" key="2">
    <source>
        <dbReference type="SAM" id="Phobius"/>
    </source>
</evidence>
<dbReference type="InterPro" id="IPR009214">
    <property type="entry name" value="DUF1129"/>
</dbReference>
<feature type="transmembrane region" description="Helical" evidence="2">
    <location>
        <begin position="198"/>
        <end position="215"/>
    </location>
</feature>
<keyword evidence="4" id="KW-1185">Reference proteome</keyword>
<name>A0ABR8T2S9_9BACL</name>
<evidence type="ECO:0000256" key="1">
    <source>
        <dbReference type="SAM" id="MobiDB-lite"/>
    </source>
</evidence>
<evidence type="ECO:0000313" key="4">
    <source>
        <dbReference type="Proteomes" id="UP000608071"/>
    </source>
</evidence>
<proteinExistence type="predicted"/>
<reference evidence="3 4" key="1">
    <citation type="submission" date="2020-08" db="EMBL/GenBank/DDBJ databases">
        <title>A Genomic Blueprint of the Chicken Gut Microbiome.</title>
        <authorList>
            <person name="Gilroy R."/>
            <person name="Ravi A."/>
            <person name="Getino M."/>
            <person name="Pursley I."/>
            <person name="Horton D.L."/>
            <person name="Alikhan N.-F."/>
            <person name="Baker D."/>
            <person name="Gharbi K."/>
            <person name="Hall N."/>
            <person name="Watson M."/>
            <person name="Adriaenssens E.M."/>
            <person name="Foster-Nyarko E."/>
            <person name="Jarju S."/>
            <person name="Secka A."/>
            <person name="Antonio M."/>
            <person name="Oren A."/>
            <person name="Chaudhuri R."/>
            <person name="La Ragione R.M."/>
            <person name="Hildebrand F."/>
            <person name="Pallen M.J."/>
        </authorList>
    </citation>
    <scope>NUCLEOTIDE SEQUENCE [LARGE SCALE GENOMIC DNA]</scope>
    <source>
        <strain evidence="3 4">Sa2BVA9</strain>
    </source>
</reference>
<keyword evidence="2" id="KW-0472">Membrane</keyword>
<accession>A0ABR8T2S9</accession>
<dbReference type="Pfam" id="PF06570">
    <property type="entry name" value="DUF1129"/>
    <property type="match status" value="1"/>
</dbReference>
<feature type="transmembrane region" description="Helical" evidence="2">
    <location>
        <begin position="154"/>
        <end position="177"/>
    </location>
</feature>
<feature type="transmembrane region" description="Helical" evidence="2">
    <location>
        <begin position="221"/>
        <end position="244"/>
    </location>
</feature>
<protein>
    <submittedName>
        <fullName evidence="3">DUF1129 family protein</fullName>
    </submittedName>
</protein>
<dbReference type="EMBL" id="JACSQL010000010">
    <property type="protein sequence ID" value="MBD7970061.1"/>
    <property type="molecule type" value="Genomic_DNA"/>
</dbReference>
<feature type="transmembrane region" description="Helical" evidence="2">
    <location>
        <begin position="121"/>
        <end position="142"/>
    </location>
</feature>
<organism evidence="3 4">
    <name type="scientific">Paenibacillus gallinarum</name>
    <dbReference type="NCBI Taxonomy" id="2762232"/>
    <lineage>
        <taxon>Bacteria</taxon>
        <taxon>Bacillati</taxon>
        <taxon>Bacillota</taxon>
        <taxon>Bacilli</taxon>
        <taxon>Bacillales</taxon>
        <taxon>Paenibacillaceae</taxon>
        <taxon>Paenibacillus</taxon>
    </lineage>
</organism>
<gene>
    <name evidence="3" type="ORF">H9647_18530</name>
</gene>
<keyword evidence="2" id="KW-1133">Transmembrane helix</keyword>
<dbReference type="RefSeq" id="WP_191802769.1">
    <property type="nucleotide sequence ID" value="NZ_JACSQL010000010.1"/>
</dbReference>
<dbReference type="Proteomes" id="UP000608071">
    <property type="component" value="Unassembled WGS sequence"/>
</dbReference>
<sequence length="250" mass="28057">MKPNNKQIMLLRNRQNTFLGQMKERTLAFYETFSMNVRDTRIPAQKQEELLLDAAKRLVEAQNKGDAPDSIYEGNPLGYIKELEQKYRPQTGSEWASPKDTKAEASSSATESETRGISFNLLIAWSAISIVFVLMGFIGLVTEWSGQDPTPYTRISLFTLTLIAGGAIVLIQVLLSFNNGTDEVQSSVRKKGFQLTSMLKYLIVVVVILLLGYMLGKVLPIIQLSSITFLIIGLIAFILIYPIFVRKRVK</sequence>
<feature type="region of interest" description="Disordered" evidence="1">
    <location>
        <begin position="90"/>
        <end position="109"/>
    </location>
</feature>
<keyword evidence="2" id="KW-0812">Transmembrane</keyword>
<evidence type="ECO:0000313" key="3">
    <source>
        <dbReference type="EMBL" id="MBD7970061.1"/>
    </source>
</evidence>